<dbReference type="InterPro" id="IPR036615">
    <property type="entry name" value="Mur_ligase_C_dom_sf"/>
</dbReference>
<dbReference type="EMBL" id="PFBZ01000015">
    <property type="protein sequence ID" value="PIT86952.1"/>
    <property type="molecule type" value="Genomic_DNA"/>
</dbReference>
<evidence type="ECO:0000313" key="1">
    <source>
        <dbReference type="EMBL" id="PIT86952.1"/>
    </source>
</evidence>
<dbReference type="Proteomes" id="UP000229362">
    <property type="component" value="Unassembled WGS sequence"/>
</dbReference>
<organism evidence="1 2">
    <name type="scientific">Candidatus Magasanikbacteria bacterium CG10_big_fil_rev_8_21_14_0_10_43_6</name>
    <dbReference type="NCBI Taxonomy" id="1974650"/>
    <lineage>
        <taxon>Bacteria</taxon>
        <taxon>Candidatus Magasanikiibacteriota</taxon>
    </lineage>
</organism>
<name>A0A2M6W2D7_9BACT</name>
<evidence type="ECO:0000313" key="2">
    <source>
        <dbReference type="Proteomes" id="UP000229362"/>
    </source>
</evidence>
<gene>
    <name evidence="1" type="ORF">COU33_00305</name>
</gene>
<protein>
    <submittedName>
        <fullName evidence="1">Uncharacterized protein</fullName>
    </submittedName>
</protein>
<sequence>KRIVITRGMLELANQSVDIHEQIGGEIAFVADTLVIITEDSYTDLARGVGDKYQTEILLLKDHAALLSYIQTLQEQPVVILLENRMPSLIEKELQPYRTAR</sequence>
<feature type="non-terminal residue" evidence="1">
    <location>
        <position position="1"/>
    </location>
</feature>
<dbReference type="Gene3D" id="3.90.190.20">
    <property type="entry name" value="Mur ligase, C-terminal domain"/>
    <property type="match status" value="1"/>
</dbReference>
<proteinExistence type="predicted"/>
<dbReference type="GO" id="GO:0016881">
    <property type="term" value="F:acid-amino acid ligase activity"/>
    <property type="evidence" value="ECO:0007669"/>
    <property type="project" value="InterPro"/>
</dbReference>
<dbReference type="AlphaFoldDB" id="A0A2M6W2D7"/>
<accession>A0A2M6W2D7</accession>
<reference evidence="2" key="1">
    <citation type="submission" date="2017-09" db="EMBL/GenBank/DDBJ databases">
        <title>Depth-based differentiation of microbial function through sediment-hosted aquifers and enrichment of novel symbionts in the deep terrestrial subsurface.</title>
        <authorList>
            <person name="Probst A.J."/>
            <person name="Ladd B."/>
            <person name="Jarett J.K."/>
            <person name="Geller-Mcgrath D.E."/>
            <person name="Sieber C.M.K."/>
            <person name="Emerson J.B."/>
            <person name="Anantharaman K."/>
            <person name="Thomas B.C."/>
            <person name="Malmstrom R."/>
            <person name="Stieglmeier M."/>
            <person name="Klingl A."/>
            <person name="Woyke T."/>
            <person name="Ryan C.M."/>
            <person name="Banfield J.F."/>
        </authorList>
    </citation>
    <scope>NUCLEOTIDE SEQUENCE [LARGE SCALE GENOMIC DNA]</scope>
</reference>
<comment type="caution">
    <text evidence="1">The sequence shown here is derived from an EMBL/GenBank/DDBJ whole genome shotgun (WGS) entry which is preliminary data.</text>
</comment>